<gene>
    <name evidence="2" type="ORF">DFH94DRAFT_367332</name>
</gene>
<dbReference type="Proteomes" id="UP000759537">
    <property type="component" value="Unassembled WGS sequence"/>
</dbReference>
<name>A0A9P5MZH1_9AGAM</name>
<evidence type="ECO:0000313" key="2">
    <source>
        <dbReference type="EMBL" id="KAF8482492.1"/>
    </source>
</evidence>
<accession>A0A9P5MZH1</accession>
<reference evidence="2" key="1">
    <citation type="submission" date="2019-10" db="EMBL/GenBank/DDBJ databases">
        <authorList>
            <consortium name="DOE Joint Genome Institute"/>
            <person name="Kuo A."/>
            <person name="Miyauchi S."/>
            <person name="Kiss E."/>
            <person name="Drula E."/>
            <person name="Kohler A."/>
            <person name="Sanchez-Garcia M."/>
            <person name="Andreopoulos B."/>
            <person name="Barry K.W."/>
            <person name="Bonito G."/>
            <person name="Buee M."/>
            <person name="Carver A."/>
            <person name="Chen C."/>
            <person name="Cichocki N."/>
            <person name="Clum A."/>
            <person name="Culley D."/>
            <person name="Crous P.W."/>
            <person name="Fauchery L."/>
            <person name="Girlanda M."/>
            <person name="Hayes R."/>
            <person name="Keri Z."/>
            <person name="LaButti K."/>
            <person name="Lipzen A."/>
            <person name="Lombard V."/>
            <person name="Magnuson J."/>
            <person name="Maillard F."/>
            <person name="Morin E."/>
            <person name="Murat C."/>
            <person name="Nolan M."/>
            <person name="Ohm R."/>
            <person name="Pangilinan J."/>
            <person name="Pereira M."/>
            <person name="Perotto S."/>
            <person name="Peter M."/>
            <person name="Riley R."/>
            <person name="Sitrit Y."/>
            <person name="Stielow B."/>
            <person name="Szollosi G."/>
            <person name="Zifcakova L."/>
            <person name="Stursova M."/>
            <person name="Spatafora J.W."/>
            <person name="Tedersoo L."/>
            <person name="Vaario L.-M."/>
            <person name="Yamada A."/>
            <person name="Yan M."/>
            <person name="Wang P."/>
            <person name="Xu J."/>
            <person name="Bruns T."/>
            <person name="Baldrian P."/>
            <person name="Vilgalys R."/>
            <person name="Henrissat B."/>
            <person name="Grigoriev I.V."/>
            <person name="Hibbett D."/>
            <person name="Nagy L.G."/>
            <person name="Martin F.M."/>
        </authorList>
    </citation>
    <scope>NUCLEOTIDE SEQUENCE</scope>
    <source>
        <strain evidence="2">Prilba</strain>
    </source>
</reference>
<proteinExistence type="predicted"/>
<reference evidence="2" key="2">
    <citation type="journal article" date="2020" name="Nat. Commun.">
        <title>Large-scale genome sequencing of mycorrhizal fungi provides insights into the early evolution of symbiotic traits.</title>
        <authorList>
            <person name="Miyauchi S."/>
            <person name="Kiss E."/>
            <person name="Kuo A."/>
            <person name="Drula E."/>
            <person name="Kohler A."/>
            <person name="Sanchez-Garcia M."/>
            <person name="Morin E."/>
            <person name="Andreopoulos B."/>
            <person name="Barry K.W."/>
            <person name="Bonito G."/>
            <person name="Buee M."/>
            <person name="Carver A."/>
            <person name="Chen C."/>
            <person name="Cichocki N."/>
            <person name="Clum A."/>
            <person name="Culley D."/>
            <person name="Crous P.W."/>
            <person name="Fauchery L."/>
            <person name="Girlanda M."/>
            <person name="Hayes R.D."/>
            <person name="Keri Z."/>
            <person name="LaButti K."/>
            <person name="Lipzen A."/>
            <person name="Lombard V."/>
            <person name="Magnuson J."/>
            <person name="Maillard F."/>
            <person name="Murat C."/>
            <person name="Nolan M."/>
            <person name="Ohm R.A."/>
            <person name="Pangilinan J."/>
            <person name="Pereira M.F."/>
            <person name="Perotto S."/>
            <person name="Peter M."/>
            <person name="Pfister S."/>
            <person name="Riley R."/>
            <person name="Sitrit Y."/>
            <person name="Stielow J.B."/>
            <person name="Szollosi G."/>
            <person name="Zifcakova L."/>
            <person name="Stursova M."/>
            <person name="Spatafora J.W."/>
            <person name="Tedersoo L."/>
            <person name="Vaario L.M."/>
            <person name="Yamada A."/>
            <person name="Yan M."/>
            <person name="Wang P."/>
            <person name="Xu J."/>
            <person name="Bruns T."/>
            <person name="Baldrian P."/>
            <person name="Vilgalys R."/>
            <person name="Dunand C."/>
            <person name="Henrissat B."/>
            <person name="Grigoriev I.V."/>
            <person name="Hibbett D."/>
            <person name="Nagy L.G."/>
            <person name="Martin F.M."/>
        </authorList>
    </citation>
    <scope>NUCLEOTIDE SEQUENCE</scope>
    <source>
        <strain evidence="2">Prilba</strain>
    </source>
</reference>
<protein>
    <submittedName>
        <fullName evidence="2">Uncharacterized protein</fullName>
    </submittedName>
</protein>
<sequence length="109" mass="12236">MQFGFLSIPAVIRCLRGHSFCTLQTALAGKSPQVNSPCTYCEANQIFMSTVCCRERHFTDMFVLRLSGCVCRSNISHSDTAEFQDDTPRHSPSCITRPNRTLRKPATHP</sequence>
<dbReference type="EMBL" id="WHVB01000005">
    <property type="protein sequence ID" value="KAF8482492.1"/>
    <property type="molecule type" value="Genomic_DNA"/>
</dbReference>
<organism evidence="2 3">
    <name type="scientific">Russula ochroleuca</name>
    <dbReference type="NCBI Taxonomy" id="152965"/>
    <lineage>
        <taxon>Eukaryota</taxon>
        <taxon>Fungi</taxon>
        <taxon>Dikarya</taxon>
        <taxon>Basidiomycota</taxon>
        <taxon>Agaricomycotina</taxon>
        <taxon>Agaricomycetes</taxon>
        <taxon>Russulales</taxon>
        <taxon>Russulaceae</taxon>
        <taxon>Russula</taxon>
    </lineage>
</organism>
<evidence type="ECO:0000256" key="1">
    <source>
        <dbReference type="SAM" id="MobiDB-lite"/>
    </source>
</evidence>
<dbReference type="AlphaFoldDB" id="A0A9P5MZH1"/>
<evidence type="ECO:0000313" key="3">
    <source>
        <dbReference type="Proteomes" id="UP000759537"/>
    </source>
</evidence>
<feature type="region of interest" description="Disordered" evidence="1">
    <location>
        <begin position="80"/>
        <end position="109"/>
    </location>
</feature>
<feature type="compositionally biased region" description="Basic residues" evidence="1">
    <location>
        <begin position="100"/>
        <end position="109"/>
    </location>
</feature>
<comment type="caution">
    <text evidence="2">The sequence shown here is derived from an EMBL/GenBank/DDBJ whole genome shotgun (WGS) entry which is preliminary data.</text>
</comment>
<keyword evidence="3" id="KW-1185">Reference proteome</keyword>